<reference evidence="3" key="1">
    <citation type="submission" date="2020-01" db="EMBL/GenBank/DDBJ databases">
        <authorList>
            <person name="Meier V. D."/>
            <person name="Meier V D."/>
        </authorList>
    </citation>
    <scope>NUCLEOTIDE SEQUENCE</scope>
    <source>
        <strain evidence="3">HLG_WM_MAG_05</strain>
    </source>
</reference>
<dbReference type="EMBL" id="CACVAU010000052">
    <property type="protein sequence ID" value="CAA6817501.1"/>
    <property type="molecule type" value="Genomic_DNA"/>
</dbReference>
<dbReference type="InterPro" id="IPR002656">
    <property type="entry name" value="Acyl_transf_3_dom"/>
</dbReference>
<evidence type="ECO:0000256" key="1">
    <source>
        <dbReference type="SAM" id="Phobius"/>
    </source>
</evidence>
<evidence type="ECO:0000313" key="3">
    <source>
        <dbReference type="EMBL" id="CAA6817501.1"/>
    </source>
</evidence>
<feature type="transmembrane region" description="Helical" evidence="1">
    <location>
        <begin position="39"/>
        <end position="59"/>
    </location>
</feature>
<organism evidence="3">
    <name type="scientific">uncultured Sulfurovum sp</name>
    <dbReference type="NCBI Taxonomy" id="269237"/>
    <lineage>
        <taxon>Bacteria</taxon>
        <taxon>Pseudomonadati</taxon>
        <taxon>Campylobacterota</taxon>
        <taxon>Epsilonproteobacteria</taxon>
        <taxon>Campylobacterales</taxon>
        <taxon>Sulfurovaceae</taxon>
        <taxon>Sulfurovum</taxon>
        <taxon>environmental samples</taxon>
    </lineage>
</organism>
<sequence>MKLNSNNLTFEQSNRFKGLLILLIIFGHISQLLEQYGSLHASLYSFHVVSFLLLPFLFNKDTLNLENLIKSLKRIYIPYTIFFLLAFVIYSILEQQFNPLSALVGWFIGSSALLKIDIGLRVFWFLPSLMATLILIMIFNSLSKKNKKIFFLLMFVGHILIPLIPKTYLFYFPLSSYVSIYIFVIGISVNYIYKRFNYTHYSIWIYTLLFLTLLSLAYGSNFSLASAILPNILENPLHFILQDLIMILSFFTLIMWSKEIKFFETFGKYSLALFTIHPFVIQGLNLIYSWNTLIEGLIKFLLVILLSFIISKIIYYFHFNKIIYPK</sequence>
<feature type="transmembrane region" description="Helical" evidence="1">
    <location>
        <begin position="149"/>
        <end position="168"/>
    </location>
</feature>
<feature type="transmembrane region" description="Helical" evidence="1">
    <location>
        <begin position="16"/>
        <end position="33"/>
    </location>
</feature>
<feature type="transmembrane region" description="Helical" evidence="1">
    <location>
        <begin position="75"/>
        <end position="93"/>
    </location>
</feature>
<dbReference type="InterPro" id="IPR052734">
    <property type="entry name" value="Nod_factor_acetyltransferase"/>
</dbReference>
<feature type="transmembrane region" description="Helical" evidence="1">
    <location>
        <begin position="122"/>
        <end position="142"/>
    </location>
</feature>
<dbReference type="PANTHER" id="PTHR37312">
    <property type="entry name" value="MEMBRANE-BOUND ACYLTRANSFERASE YKRP-RELATED"/>
    <property type="match status" value="1"/>
</dbReference>
<dbReference type="PANTHER" id="PTHR37312:SF1">
    <property type="entry name" value="MEMBRANE-BOUND ACYLTRANSFERASE YKRP-RELATED"/>
    <property type="match status" value="1"/>
</dbReference>
<dbReference type="AlphaFoldDB" id="A0A6S6T306"/>
<feature type="transmembrane region" description="Helical" evidence="1">
    <location>
        <begin position="205"/>
        <end position="233"/>
    </location>
</feature>
<proteinExistence type="predicted"/>
<feature type="domain" description="Acyltransferase 3" evidence="2">
    <location>
        <begin position="16"/>
        <end position="311"/>
    </location>
</feature>
<keyword evidence="1" id="KW-0812">Transmembrane</keyword>
<evidence type="ECO:0000259" key="2">
    <source>
        <dbReference type="Pfam" id="PF01757"/>
    </source>
</evidence>
<feature type="transmembrane region" description="Helical" evidence="1">
    <location>
        <begin position="174"/>
        <end position="193"/>
    </location>
</feature>
<feature type="transmembrane region" description="Helical" evidence="1">
    <location>
        <begin position="296"/>
        <end position="317"/>
    </location>
</feature>
<keyword evidence="1" id="KW-1133">Transmembrane helix</keyword>
<name>A0A6S6T306_9BACT</name>
<keyword evidence="1" id="KW-0472">Membrane</keyword>
<gene>
    <name evidence="3" type="ORF">HELGO_WM4776</name>
</gene>
<feature type="transmembrane region" description="Helical" evidence="1">
    <location>
        <begin position="269"/>
        <end position="290"/>
    </location>
</feature>
<accession>A0A6S6T306</accession>
<dbReference type="Pfam" id="PF01757">
    <property type="entry name" value="Acyl_transf_3"/>
    <property type="match status" value="1"/>
</dbReference>
<dbReference type="GO" id="GO:0016747">
    <property type="term" value="F:acyltransferase activity, transferring groups other than amino-acyl groups"/>
    <property type="evidence" value="ECO:0007669"/>
    <property type="project" value="InterPro"/>
</dbReference>
<protein>
    <recommendedName>
        <fullName evidence="2">Acyltransferase 3 domain-containing protein</fullName>
    </recommendedName>
</protein>
<feature type="transmembrane region" description="Helical" evidence="1">
    <location>
        <begin position="239"/>
        <end position="257"/>
    </location>
</feature>